<feature type="region of interest" description="Disordered" evidence="2">
    <location>
        <begin position="1"/>
        <end position="20"/>
    </location>
</feature>
<dbReference type="GO" id="GO:0006313">
    <property type="term" value="P:DNA transposition"/>
    <property type="evidence" value="ECO:0007669"/>
    <property type="project" value="InterPro"/>
</dbReference>
<dbReference type="Pfam" id="PF01527">
    <property type="entry name" value="HTH_Tnp_1"/>
    <property type="match status" value="1"/>
</dbReference>
<dbReference type="GO" id="GO:0004803">
    <property type="term" value="F:transposase activity"/>
    <property type="evidence" value="ECO:0007669"/>
    <property type="project" value="InterPro"/>
</dbReference>
<dbReference type="InterPro" id="IPR009057">
    <property type="entry name" value="Homeodomain-like_sf"/>
</dbReference>
<dbReference type="STRING" id="1193518.BN13_1060003"/>
<feature type="compositionally biased region" description="Polar residues" evidence="2">
    <location>
        <begin position="1"/>
        <end position="14"/>
    </location>
</feature>
<dbReference type="GO" id="GO:0003677">
    <property type="term" value="F:DNA binding"/>
    <property type="evidence" value="ECO:0007669"/>
    <property type="project" value="InterPro"/>
</dbReference>
<keyword evidence="1" id="KW-0175">Coiled coil</keyword>
<dbReference type="Gene3D" id="1.10.10.10">
    <property type="entry name" value="Winged helix-like DNA-binding domain superfamily/Winged helix DNA-binding domain"/>
    <property type="match status" value="1"/>
</dbReference>
<dbReference type="Proteomes" id="UP000035720">
    <property type="component" value="Unassembled WGS sequence"/>
</dbReference>
<evidence type="ECO:0008006" key="5">
    <source>
        <dbReference type="Google" id="ProtNLM"/>
    </source>
</evidence>
<dbReference type="AlphaFoldDB" id="A0A077M6R0"/>
<evidence type="ECO:0000256" key="2">
    <source>
        <dbReference type="SAM" id="MobiDB-lite"/>
    </source>
</evidence>
<dbReference type="InterPro" id="IPR036388">
    <property type="entry name" value="WH-like_DNA-bd_sf"/>
</dbReference>
<evidence type="ECO:0000313" key="3">
    <source>
        <dbReference type="EMBL" id="CCI51475.1"/>
    </source>
</evidence>
<organism evidence="3 4">
    <name type="scientific">Nostocoides jenkinsii Ben 74</name>
    <dbReference type="NCBI Taxonomy" id="1193518"/>
    <lineage>
        <taxon>Bacteria</taxon>
        <taxon>Bacillati</taxon>
        <taxon>Actinomycetota</taxon>
        <taxon>Actinomycetes</taxon>
        <taxon>Micrococcales</taxon>
        <taxon>Intrasporangiaceae</taxon>
        <taxon>Nostocoides</taxon>
    </lineage>
</organism>
<accession>A0A077M6R0</accession>
<reference evidence="3 4" key="1">
    <citation type="journal article" date="2013" name="ISME J.">
        <title>A metabolic model for members of the genus Tetrasphaera involved in enhanced biological phosphorus removal.</title>
        <authorList>
            <person name="Kristiansen R."/>
            <person name="Nguyen H.T.T."/>
            <person name="Saunders A.M."/>
            <person name="Nielsen J.L."/>
            <person name="Wimmer R."/>
            <person name="Le V.Q."/>
            <person name="McIlroy S.J."/>
            <person name="Petrovski S."/>
            <person name="Seviour R.J."/>
            <person name="Calteau A."/>
            <person name="Nielsen K.L."/>
            <person name="Nielsen P.H."/>
        </authorList>
    </citation>
    <scope>NUCLEOTIDE SEQUENCE [LARGE SCALE GENOMIC DNA]</scope>
    <source>
        <strain evidence="3 4">Ben 74</strain>
    </source>
</reference>
<protein>
    <recommendedName>
        <fullName evidence="5">Transposase</fullName>
    </recommendedName>
</protein>
<feature type="coiled-coil region" evidence="1">
    <location>
        <begin position="73"/>
        <end position="103"/>
    </location>
</feature>
<proteinExistence type="predicted"/>
<evidence type="ECO:0000256" key="1">
    <source>
        <dbReference type="SAM" id="Coils"/>
    </source>
</evidence>
<keyword evidence="4" id="KW-1185">Reference proteome</keyword>
<gene>
    <name evidence="3" type="ORF">BN13_1060003</name>
</gene>
<name>A0A077M6R0_9MICO</name>
<dbReference type="EMBL" id="CAJC01000009">
    <property type="protein sequence ID" value="CCI51475.1"/>
    <property type="molecule type" value="Genomic_DNA"/>
</dbReference>
<dbReference type="SUPFAM" id="SSF46689">
    <property type="entry name" value="Homeodomain-like"/>
    <property type="match status" value="1"/>
</dbReference>
<sequence length="113" mass="12763">MGTKSTSGKPTTRRYSPEEKARAVRLVRQLRKELGTTHGTVQRVADQIGCGVESLRTWVKQADIDEGVELGLTTVEAKRIKELEQENRELRRANDLLKRASAFFAAELDRPLK</sequence>
<evidence type="ECO:0000313" key="4">
    <source>
        <dbReference type="Proteomes" id="UP000035720"/>
    </source>
</evidence>
<dbReference type="InterPro" id="IPR002514">
    <property type="entry name" value="Transposase_8"/>
</dbReference>
<comment type="caution">
    <text evidence="3">The sequence shown here is derived from an EMBL/GenBank/DDBJ whole genome shotgun (WGS) entry which is preliminary data.</text>
</comment>